<feature type="region of interest" description="Disordered" evidence="1">
    <location>
        <begin position="1"/>
        <end position="43"/>
    </location>
</feature>
<dbReference type="EMBL" id="CP000596">
    <property type="protein sequence ID" value="ABP00253.1"/>
    <property type="molecule type" value="Genomic_DNA"/>
</dbReference>
<dbReference type="RefSeq" id="XP_001421959.1">
    <property type="nucleotide sequence ID" value="XM_001421922.1"/>
</dbReference>
<accession>A4S8W5</accession>
<feature type="compositionally biased region" description="Basic and acidic residues" evidence="1">
    <location>
        <begin position="146"/>
        <end position="155"/>
    </location>
</feature>
<name>A4S8W5_OSTLU</name>
<keyword evidence="3" id="KW-1185">Reference proteome</keyword>
<dbReference type="HOGENOM" id="CLU_1172337_0_0_1"/>
<sequence>MTRASPRKRASENDREAANATRRRPVPPRGRAPPLTPSDIEALNKAGKKRVLARWAARTRGLKKRLSALSEQYPTSSFILLFTKPVLTECRRTGVWAEQEFFVRGPIVAAQRPWREDHEEILSGAQIVRRTLSELLGFPMDERDRALDAPSREPSTEAPETDSAVPTSLPAPKSMSELFEAMKTIVAPDLHEKLAHLLIESRCVTKSGREDERAVAEIAASFQLRVAQSRRSAVALQ</sequence>
<dbReference type="Proteomes" id="UP000001568">
    <property type="component" value="Chromosome 16"/>
</dbReference>
<organism evidence="2 3">
    <name type="scientific">Ostreococcus lucimarinus (strain CCE9901)</name>
    <dbReference type="NCBI Taxonomy" id="436017"/>
    <lineage>
        <taxon>Eukaryota</taxon>
        <taxon>Viridiplantae</taxon>
        <taxon>Chlorophyta</taxon>
        <taxon>Mamiellophyceae</taxon>
        <taxon>Mamiellales</taxon>
        <taxon>Bathycoccaceae</taxon>
        <taxon>Ostreococcus</taxon>
    </lineage>
</organism>
<reference evidence="2 3" key="1">
    <citation type="journal article" date="2007" name="Proc. Natl. Acad. Sci. U.S.A.">
        <title>The tiny eukaryote Ostreococcus provides genomic insights into the paradox of plankton speciation.</title>
        <authorList>
            <person name="Palenik B."/>
            <person name="Grimwood J."/>
            <person name="Aerts A."/>
            <person name="Rouze P."/>
            <person name="Salamov A."/>
            <person name="Putnam N."/>
            <person name="Dupont C."/>
            <person name="Jorgensen R."/>
            <person name="Derelle E."/>
            <person name="Rombauts S."/>
            <person name="Zhou K."/>
            <person name="Otillar R."/>
            <person name="Merchant S.S."/>
            <person name="Podell S."/>
            <person name="Gaasterland T."/>
            <person name="Napoli C."/>
            <person name="Gendler K."/>
            <person name="Manuell A."/>
            <person name="Tai V."/>
            <person name="Vallon O."/>
            <person name="Piganeau G."/>
            <person name="Jancek S."/>
            <person name="Heijde M."/>
            <person name="Jabbari K."/>
            <person name="Bowler C."/>
            <person name="Lohr M."/>
            <person name="Robbens S."/>
            <person name="Werner G."/>
            <person name="Dubchak I."/>
            <person name="Pazour G.J."/>
            <person name="Ren Q."/>
            <person name="Paulsen I."/>
            <person name="Delwiche C."/>
            <person name="Schmutz J."/>
            <person name="Rokhsar D."/>
            <person name="Van de Peer Y."/>
            <person name="Moreau H."/>
            <person name="Grigoriev I.V."/>
        </authorList>
    </citation>
    <scope>NUCLEOTIDE SEQUENCE [LARGE SCALE GENOMIC DNA]</scope>
    <source>
        <strain evidence="2 3">CCE9901</strain>
    </source>
</reference>
<evidence type="ECO:0000313" key="2">
    <source>
        <dbReference type="EMBL" id="ABP00253.1"/>
    </source>
</evidence>
<protein>
    <submittedName>
        <fullName evidence="2">Uncharacterized protein</fullName>
    </submittedName>
</protein>
<gene>
    <name evidence="2" type="ORF">OSTLU_27991</name>
</gene>
<dbReference type="KEGG" id="olu:OSTLU_27991"/>
<dbReference type="GeneID" id="5005999"/>
<feature type="compositionally biased region" description="Pro residues" evidence="1">
    <location>
        <begin position="27"/>
        <end position="36"/>
    </location>
</feature>
<feature type="region of interest" description="Disordered" evidence="1">
    <location>
        <begin position="146"/>
        <end position="171"/>
    </location>
</feature>
<dbReference type="AlphaFoldDB" id="A4S8W5"/>
<dbReference type="Gramene" id="ABP00253">
    <property type="protein sequence ID" value="ABP00253"/>
    <property type="gene ID" value="OSTLU_27991"/>
</dbReference>
<proteinExistence type="predicted"/>
<evidence type="ECO:0000313" key="3">
    <source>
        <dbReference type="Proteomes" id="UP000001568"/>
    </source>
</evidence>
<evidence type="ECO:0000256" key="1">
    <source>
        <dbReference type="SAM" id="MobiDB-lite"/>
    </source>
</evidence>